<evidence type="ECO:0000313" key="7">
    <source>
        <dbReference type="Proteomes" id="UP000184330"/>
    </source>
</evidence>
<dbReference type="OrthoDB" id="4540492at2759"/>
<evidence type="ECO:0000256" key="4">
    <source>
        <dbReference type="ARBA" id="ARBA00023136"/>
    </source>
</evidence>
<keyword evidence="3 5" id="KW-1133">Transmembrane helix</keyword>
<dbReference type="SUPFAM" id="SSF103473">
    <property type="entry name" value="MFS general substrate transporter"/>
    <property type="match status" value="1"/>
</dbReference>
<dbReference type="Gene3D" id="1.20.1250.20">
    <property type="entry name" value="MFS general substrate transporter like domains"/>
    <property type="match status" value="1"/>
</dbReference>
<dbReference type="GO" id="GO:0016020">
    <property type="term" value="C:membrane"/>
    <property type="evidence" value="ECO:0007669"/>
    <property type="project" value="UniProtKB-SubCell"/>
</dbReference>
<name>A0A1L7X475_9HELO</name>
<feature type="transmembrane region" description="Helical" evidence="5">
    <location>
        <begin position="94"/>
        <end position="120"/>
    </location>
</feature>
<accession>A0A1L7X475</accession>
<feature type="transmembrane region" description="Helical" evidence="5">
    <location>
        <begin position="58"/>
        <end position="82"/>
    </location>
</feature>
<dbReference type="GO" id="GO:0005351">
    <property type="term" value="F:carbohydrate:proton symporter activity"/>
    <property type="evidence" value="ECO:0007669"/>
    <property type="project" value="TreeGrafter"/>
</dbReference>
<dbReference type="Proteomes" id="UP000184330">
    <property type="component" value="Unassembled WGS sequence"/>
</dbReference>
<dbReference type="InterPro" id="IPR050360">
    <property type="entry name" value="MFS_Sugar_Transporters"/>
</dbReference>
<keyword evidence="2 5" id="KW-0812">Transmembrane</keyword>
<comment type="subcellular location">
    <subcellularLocation>
        <location evidence="1">Membrane</location>
        <topology evidence="1">Multi-pass membrane protein</topology>
    </subcellularLocation>
</comment>
<reference evidence="6 7" key="1">
    <citation type="submission" date="2016-03" db="EMBL/GenBank/DDBJ databases">
        <authorList>
            <person name="Ploux O."/>
        </authorList>
    </citation>
    <scope>NUCLEOTIDE SEQUENCE [LARGE SCALE GENOMIC DNA]</scope>
    <source>
        <strain evidence="6 7">UAMH 11012</strain>
    </source>
</reference>
<dbReference type="Pfam" id="PF00083">
    <property type="entry name" value="Sugar_tr"/>
    <property type="match status" value="2"/>
</dbReference>
<dbReference type="InterPro" id="IPR036259">
    <property type="entry name" value="MFS_trans_sf"/>
</dbReference>
<sequence length="186" mass="20429">MDDFIDSYLLQGVSNDASGFTAVCQLPLTMVVNIGINVFCFFCAIGGCFSIERLGRKAMLFGVSCLMVVLLVLVCILTALYGDGSNPAASYANLAMIYLFSGAYAFAFNPLTFVYPMACYAFGFLNQYTTPIAINNIGWKYYALNAAWDVAICAIIWFWFVETKGLALDEVDEVFDGAVHTDGVHW</sequence>
<evidence type="ECO:0000256" key="3">
    <source>
        <dbReference type="ARBA" id="ARBA00022989"/>
    </source>
</evidence>
<evidence type="ECO:0000256" key="1">
    <source>
        <dbReference type="ARBA" id="ARBA00004141"/>
    </source>
</evidence>
<keyword evidence="7" id="KW-1185">Reference proteome</keyword>
<organism evidence="6 7">
    <name type="scientific">Phialocephala subalpina</name>
    <dbReference type="NCBI Taxonomy" id="576137"/>
    <lineage>
        <taxon>Eukaryota</taxon>
        <taxon>Fungi</taxon>
        <taxon>Dikarya</taxon>
        <taxon>Ascomycota</taxon>
        <taxon>Pezizomycotina</taxon>
        <taxon>Leotiomycetes</taxon>
        <taxon>Helotiales</taxon>
        <taxon>Mollisiaceae</taxon>
        <taxon>Phialocephala</taxon>
        <taxon>Phialocephala fortinii species complex</taxon>
    </lineage>
</organism>
<dbReference type="AlphaFoldDB" id="A0A1L7X475"/>
<evidence type="ECO:0000313" key="6">
    <source>
        <dbReference type="EMBL" id="CZR59840.1"/>
    </source>
</evidence>
<evidence type="ECO:0000256" key="2">
    <source>
        <dbReference type="ARBA" id="ARBA00022692"/>
    </source>
</evidence>
<dbReference type="PANTHER" id="PTHR48022:SF2">
    <property type="entry name" value="PLASTIDIC GLUCOSE TRANSPORTER 4"/>
    <property type="match status" value="1"/>
</dbReference>
<proteinExistence type="predicted"/>
<dbReference type="InterPro" id="IPR005828">
    <property type="entry name" value="MFS_sugar_transport-like"/>
</dbReference>
<gene>
    <name evidence="6" type="ORF">PAC_09734</name>
</gene>
<dbReference type="PANTHER" id="PTHR48022">
    <property type="entry name" value="PLASTIDIC GLUCOSE TRANSPORTER 4"/>
    <property type="match status" value="1"/>
</dbReference>
<protein>
    <submittedName>
        <fullName evidence="6">Uncharacterized protein</fullName>
    </submittedName>
</protein>
<evidence type="ECO:0000256" key="5">
    <source>
        <dbReference type="SAM" id="Phobius"/>
    </source>
</evidence>
<feature type="transmembrane region" description="Helical" evidence="5">
    <location>
        <begin position="30"/>
        <end position="51"/>
    </location>
</feature>
<feature type="transmembrane region" description="Helical" evidence="5">
    <location>
        <begin position="141"/>
        <end position="160"/>
    </location>
</feature>
<keyword evidence="4 5" id="KW-0472">Membrane</keyword>
<dbReference type="EMBL" id="FJOG01000014">
    <property type="protein sequence ID" value="CZR59840.1"/>
    <property type="molecule type" value="Genomic_DNA"/>
</dbReference>